<accession>A0ACB9QK97</accession>
<name>A0ACB9QK97_9MYRT</name>
<keyword evidence="2" id="KW-1185">Reference proteome</keyword>
<evidence type="ECO:0000313" key="2">
    <source>
        <dbReference type="Proteomes" id="UP001057402"/>
    </source>
</evidence>
<proteinExistence type="predicted"/>
<protein>
    <submittedName>
        <fullName evidence="1">Uncharacterized protein</fullName>
    </submittedName>
</protein>
<dbReference type="EMBL" id="CM042885">
    <property type="protein sequence ID" value="KAI4366956.1"/>
    <property type="molecule type" value="Genomic_DNA"/>
</dbReference>
<gene>
    <name evidence="1" type="ORF">MLD38_022754</name>
</gene>
<evidence type="ECO:0000313" key="1">
    <source>
        <dbReference type="EMBL" id="KAI4366956.1"/>
    </source>
</evidence>
<reference evidence="2" key="1">
    <citation type="journal article" date="2023" name="Front. Plant Sci.">
        <title>Chromosomal-level genome assembly of Melastoma candidum provides insights into trichome evolution.</title>
        <authorList>
            <person name="Zhong Y."/>
            <person name="Wu W."/>
            <person name="Sun C."/>
            <person name="Zou P."/>
            <person name="Liu Y."/>
            <person name="Dai S."/>
            <person name="Zhou R."/>
        </authorList>
    </citation>
    <scope>NUCLEOTIDE SEQUENCE [LARGE SCALE GENOMIC DNA]</scope>
</reference>
<organism evidence="1 2">
    <name type="scientific">Melastoma candidum</name>
    <dbReference type="NCBI Taxonomy" id="119954"/>
    <lineage>
        <taxon>Eukaryota</taxon>
        <taxon>Viridiplantae</taxon>
        <taxon>Streptophyta</taxon>
        <taxon>Embryophyta</taxon>
        <taxon>Tracheophyta</taxon>
        <taxon>Spermatophyta</taxon>
        <taxon>Magnoliopsida</taxon>
        <taxon>eudicotyledons</taxon>
        <taxon>Gunneridae</taxon>
        <taxon>Pentapetalae</taxon>
        <taxon>rosids</taxon>
        <taxon>malvids</taxon>
        <taxon>Myrtales</taxon>
        <taxon>Melastomataceae</taxon>
        <taxon>Melastomatoideae</taxon>
        <taxon>Melastomateae</taxon>
        <taxon>Melastoma</taxon>
    </lineage>
</organism>
<sequence length="71" mass="7407">MILSSISRELKPLANAAIAMRAASFSKVAAGSSGRLVGKVALITGHNLVVDGGFTCFKNLSFPNPDQFPSQ</sequence>
<dbReference type="Proteomes" id="UP001057402">
    <property type="component" value="Chromosome 6"/>
</dbReference>
<comment type="caution">
    <text evidence="1">The sequence shown here is derived from an EMBL/GenBank/DDBJ whole genome shotgun (WGS) entry which is preliminary data.</text>
</comment>